<protein>
    <submittedName>
        <fullName evidence="3">Uncharacterized protein LOC104701144</fullName>
    </submittedName>
</protein>
<reference evidence="3" key="2">
    <citation type="submission" date="2025-08" db="UniProtKB">
        <authorList>
            <consortium name="RefSeq"/>
        </authorList>
    </citation>
    <scope>IDENTIFICATION</scope>
    <source>
        <tissue evidence="3">Leaf</tissue>
    </source>
</reference>
<dbReference type="GeneID" id="104701144"/>
<sequence length="176" mass="19350">MRKDGTYVDYRAKSIVEEVELTVSQLEAADGAAEGSPLPSHTHLINQSFVEINKPKKGRIYGLGSAQDKDVSPNKTLHLAHNLDMDMRLSSLETNVEAVKADMAMLKEDVMLLKDDMKVVKECAASMKASTHVILRGIGIDPITHKWITPSRARAMVSESVPASTPLQPQNNNNEE</sequence>
<accession>A0ABM0SRI1</accession>
<keyword evidence="2" id="KW-1185">Reference proteome</keyword>
<name>A0ABM0SRI1_CAMSA</name>
<dbReference type="Pfam" id="PF03004">
    <property type="entry name" value="Transposase_24"/>
    <property type="match status" value="1"/>
</dbReference>
<evidence type="ECO:0000256" key="1">
    <source>
        <dbReference type="SAM" id="Coils"/>
    </source>
</evidence>
<feature type="coiled-coil region" evidence="1">
    <location>
        <begin position="89"/>
        <end position="116"/>
    </location>
</feature>
<gene>
    <name evidence="3" type="primary">LOC104701144</name>
</gene>
<organism evidence="2 3">
    <name type="scientific">Camelina sativa</name>
    <name type="common">False flax</name>
    <name type="synonym">Myagrum sativum</name>
    <dbReference type="NCBI Taxonomy" id="90675"/>
    <lineage>
        <taxon>Eukaryota</taxon>
        <taxon>Viridiplantae</taxon>
        <taxon>Streptophyta</taxon>
        <taxon>Embryophyta</taxon>
        <taxon>Tracheophyta</taxon>
        <taxon>Spermatophyta</taxon>
        <taxon>Magnoliopsida</taxon>
        <taxon>eudicotyledons</taxon>
        <taxon>Gunneridae</taxon>
        <taxon>Pentapetalae</taxon>
        <taxon>rosids</taxon>
        <taxon>malvids</taxon>
        <taxon>Brassicales</taxon>
        <taxon>Brassicaceae</taxon>
        <taxon>Camelineae</taxon>
        <taxon>Camelina</taxon>
    </lineage>
</organism>
<dbReference type="Proteomes" id="UP000694864">
    <property type="component" value="Chromosome 7"/>
</dbReference>
<keyword evidence="1" id="KW-0175">Coiled coil</keyword>
<proteinExistence type="predicted"/>
<dbReference type="InterPro" id="IPR004252">
    <property type="entry name" value="Probable_transposase_24"/>
</dbReference>
<reference evidence="2" key="1">
    <citation type="journal article" date="2014" name="Nat. Commun.">
        <title>The emerging biofuel crop Camelina sativa retains a highly undifferentiated hexaploid genome structure.</title>
        <authorList>
            <person name="Kagale S."/>
            <person name="Koh C."/>
            <person name="Nixon J."/>
            <person name="Bollina V."/>
            <person name="Clarke W.E."/>
            <person name="Tuteja R."/>
            <person name="Spillane C."/>
            <person name="Robinson S.J."/>
            <person name="Links M.G."/>
            <person name="Clarke C."/>
            <person name="Higgins E.E."/>
            <person name="Huebert T."/>
            <person name="Sharpe A.G."/>
            <person name="Parkin I.A."/>
        </authorList>
    </citation>
    <scope>NUCLEOTIDE SEQUENCE [LARGE SCALE GENOMIC DNA]</scope>
    <source>
        <strain evidence="2">cv. DH55</strain>
    </source>
</reference>
<dbReference type="RefSeq" id="XP_010415087.1">
    <property type="nucleotide sequence ID" value="XM_010416785.2"/>
</dbReference>
<evidence type="ECO:0000313" key="3">
    <source>
        <dbReference type="RefSeq" id="XP_010415087.1"/>
    </source>
</evidence>
<evidence type="ECO:0000313" key="2">
    <source>
        <dbReference type="Proteomes" id="UP000694864"/>
    </source>
</evidence>